<dbReference type="InterPro" id="IPR006860">
    <property type="entry name" value="FecR"/>
</dbReference>
<dbReference type="OrthoDB" id="1097347at2"/>
<dbReference type="Pfam" id="PF04773">
    <property type="entry name" value="FecR"/>
    <property type="match status" value="1"/>
</dbReference>
<sequence length="291" mass="33262">MFEACEIILLSTSSASPQPENRTEIMVKTFRVPATKDKHTAYKDTLKKIEEGKRRRFGHEALLLSPVYRIAISTAASLILILLLHLFLFQQHTFHSGDQSNTFRLPDQSRVILSSNSTVRYSGYFWNRKIRLEGEAYFEVNKGKKFIVKTNEGSISVLGTRFWISEDIHQLTVSCFEGKVSFDNKQVHQLIAAGTCARFEDNKLVSRTETTSLYPESAFFSKQFTAENIETVLAALEDFFQVSIQLEANKTYLFSGKLETANLESALKIISRSLNLDYSFRSDYVIYLTEK</sequence>
<dbReference type="Gene3D" id="3.55.50.30">
    <property type="match status" value="1"/>
</dbReference>
<dbReference type="PANTHER" id="PTHR30273:SF2">
    <property type="entry name" value="PROTEIN FECR"/>
    <property type="match status" value="1"/>
</dbReference>
<accession>A0A2T5C4Y3</accession>
<comment type="caution">
    <text evidence="4">The sequence shown here is derived from an EMBL/GenBank/DDBJ whole genome shotgun (WGS) entry which is preliminary data.</text>
</comment>
<dbReference type="EMBL" id="QAAD01000003">
    <property type="protein sequence ID" value="PTN09922.1"/>
    <property type="molecule type" value="Genomic_DNA"/>
</dbReference>
<reference evidence="4 5" key="1">
    <citation type="submission" date="2018-04" db="EMBL/GenBank/DDBJ databases">
        <title>Genomic Encyclopedia of Archaeal and Bacterial Type Strains, Phase II (KMG-II): from individual species to whole genera.</title>
        <authorList>
            <person name="Goeker M."/>
        </authorList>
    </citation>
    <scope>NUCLEOTIDE SEQUENCE [LARGE SCALE GENOMIC DNA]</scope>
    <source>
        <strain evidence="4 5">DSM 28823</strain>
    </source>
</reference>
<dbReference type="PANTHER" id="PTHR30273">
    <property type="entry name" value="PERIPLASMIC SIGNAL SENSOR AND SIGMA FACTOR ACTIVATOR FECR-RELATED"/>
    <property type="match status" value="1"/>
</dbReference>
<keyword evidence="5" id="KW-1185">Reference proteome</keyword>
<keyword evidence="1" id="KW-1133">Transmembrane helix</keyword>
<dbReference type="Pfam" id="PF16344">
    <property type="entry name" value="FecR_C"/>
    <property type="match status" value="1"/>
</dbReference>
<feature type="transmembrane region" description="Helical" evidence="1">
    <location>
        <begin position="67"/>
        <end position="89"/>
    </location>
</feature>
<feature type="domain" description="Protein FecR C-terminal" evidence="3">
    <location>
        <begin position="224"/>
        <end position="286"/>
    </location>
</feature>
<dbReference type="Gene3D" id="2.60.120.1440">
    <property type="match status" value="1"/>
</dbReference>
<dbReference type="GO" id="GO:0016989">
    <property type="term" value="F:sigma factor antagonist activity"/>
    <property type="evidence" value="ECO:0007669"/>
    <property type="project" value="TreeGrafter"/>
</dbReference>
<feature type="domain" description="FecR protein" evidence="2">
    <location>
        <begin position="98"/>
        <end position="180"/>
    </location>
</feature>
<evidence type="ECO:0000259" key="2">
    <source>
        <dbReference type="Pfam" id="PF04773"/>
    </source>
</evidence>
<name>A0A2T5C4Y3_9BACT</name>
<dbReference type="Proteomes" id="UP000243525">
    <property type="component" value="Unassembled WGS sequence"/>
</dbReference>
<proteinExistence type="predicted"/>
<keyword evidence="1" id="KW-0812">Transmembrane</keyword>
<dbReference type="InterPro" id="IPR032508">
    <property type="entry name" value="FecR_C"/>
</dbReference>
<dbReference type="AlphaFoldDB" id="A0A2T5C4Y3"/>
<evidence type="ECO:0000256" key="1">
    <source>
        <dbReference type="SAM" id="Phobius"/>
    </source>
</evidence>
<protein>
    <submittedName>
        <fullName evidence="4">FecR family protein</fullName>
    </submittedName>
</protein>
<keyword evidence="1" id="KW-0472">Membrane</keyword>
<evidence type="ECO:0000259" key="3">
    <source>
        <dbReference type="Pfam" id="PF16344"/>
    </source>
</evidence>
<evidence type="ECO:0000313" key="5">
    <source>
        <dbReference type="Proteomes" id="UP000243525"/>
    </source>
</evidence>
<organism evidence="4 5">
    <name type="scientific">Mangrovibacterium marinum</name>
    <dbReference type="NCBI Taxonomy" id="1639118"/>
    <lineage>
        <taxon>Bacteria</taxon>
        <taxon>Pseudomonadati</taxon>
        <taxon>Bacteroidota</taxon>
        <taxon>Bacteroidia</taxon>
        <taxon>Marinilabiliales</taxon>
        <taxon>Prolixibacteraceae</taxon>
        <taxon>Mangrovibacterium</taxon>
    </lineage>
</organism>
<dbReference type="PIRSF" id="PIRSF018266">
    <property type="entry name" value="FecR"/>
    <property type="match status" value="1"/>
</dbReference>
<evidence type="ECO:0000313" key="4">
    <source>
        <dbReference type="EMBL" id="PTN09922.1"/>
    </source>
</evidence>
<gene>
    <name evidence="4" type="ORF">C8N47_103219</name>
</gene>
<dbReference type="InterPro" id="IPR012373">
    <property type="entry name" value="Ferrdict_sens_TM"/>
</dbReference>